<dbReference type="GO" id="GO:0019005">
    <property type="term" value="C:SCF ubiquitin ligase complex"/>
    <property type="evidence" value="ECO:0007669"/>
    <property type="project" value="TreeGrafter"/>
</dbReference>
<comment type="caution">
    <text evidence="2">The sequence shown here is derived from an EMBL/GenBank/DDBJ whole genome shotgun (WGS) entry which is preliminary data.</text>
</comment>
<gene>
    <name evidence="2" type="ORF">AGERDE_LOCUS9012</name>
</gene>
<dbReference type="PANTHER" id="PTHR13318">
    <property type="entry name" value="PARTNER OF PAIRED, ISOFORM B-RELATED"/>
    <property type="match status" value="1"/>
</dbReference>
<dbReference type="AlphaFoldDB" id="A0A9N9CG71"/>
<dbReference type="Gene3D" id="3.80.10.10">
    <property type="entry name" value="Ribonuclease Inhibitor"/>
    <property type="match status" value="1"/>
</dbReference>
<sequence>LYNLVHNFSLKGNFQMHLLEIPQELLLSVLAVACFEKKDLLHLALTCRQWASLTLPYLWRTRRLNKGTEYKQFETTVQESHSEKALHPYGEYVKNLQLNEHDVNPPICIDAEVISFIAEFCPNLIELALRFSSKVRNNRMWRLPLSLLANRLNKLNIVGYEHLEVRPVSATGFLQLMNQWLDYAEDDASKDENYDALCEIAHKLRHITLTYPKIPNSMWESLAKNAGSSLENIEISINGSIVPELNASLIAKSFANYSSNLRSFNLASFECEPVSKEALLELIQATPKLSFLDIAVASDAASVLPDSTSLRTVYLSSTIHGDDLKNFGRMNSLISLSILKIEGHCDFKFLSMLPNLEHFSLGEYGDLNDEIVSNIVNNSRVKQIDLVKTPTITDKGLQIFASMDTLMRFCIRDRLPNITRDGWLALVRRPPGCQSWDKLSINDGRKIDSEFFEVLHHEHPNLRKLKVRGINRNLYNDAAFSKLKFNESWQHCRNTSSLATFDWPLTQRKNYKKVTLLE</sequence>
<name>A0A9N9CG71_9GLOM</name>
<evidence type="ECO:0000313" key="3">
    <source>
        <dbReference type="Proteomes" id="UP000789831"/>
    </source>
</evidence>
<dbReference type="CDD" id="cd09917">
    <property type="entry name" value="F-box_SF"/>
    <property type="match status" value="1"/>
</dbReference>
<proteinExistence type="predicted"/>
<dbReference type="Proteomes" id="UP000789831">
    <property type="component" value="Unassembled WGS sequence"/>
</dbReference>
<protein>
    <submittedName>
        <fullName evidence="2">11914_t:CDS:1</fullName>
    </submittedName>
</protein>
<keyword evidence="3" id="KW-1185">Reference proteome</keyword>
<feature type="non-terminal residue" evidence="2">
    <location>
        <position position="1"/>
    </location>
</feature>
<feature type="domain" description="F-box" evidence="1">
    <location>
        <begin position="19"/>
        <end position="63"/>
    </location>
</feature>
<reference evidence="2" key="1">
    <citation type="submission" date="2021-06" db="EMBL/GenBank/DDBJ databases">
        <authorList>
            <person name="Kallberg Y."/>
            <person name="Tangrot J."/>
            <person name="Rosling A."/>
        </authorList>
    </citation>
    <scope>NUCLEOTIDE SEQUENCE</scope>
    <source>
        <strain evidence="2">MT106</strain>
    </source>
</reference>
<dbReference type="InterPro" id="IPR001810">
    <property type="entry name" value="F-box_dom"/>
</dbReference>
<dbReference type="SUPFAM" id="SSF52047">
    <property type="entry name" value="RNI-like"/>
    <property type="match status" value="1"/>
</dbReference>
<evidence type="ECO:0000313" key="2">
    <source>
        <dbReference type="EMBL" id="CAG8599185.1"/>
    </source>
</evidence>
<dbReference type="EMBL" id="CAJVPL010002097">
    <property type="protein sequence ID" value="CAG8599185.1"/>
    <property type="molecule type" value="Genomic_DNA"/>
</dbReference>
<evidence type="ECO:0000259" key="1">
    <source>
        <dbReference type="Pfam" id="PF12937"/>
    </source>
</evidence>
<accession>A0A9N9CG71</accession>
<organism evidence="2 3">
    <name type="scientific">Ambispora gerdemannii</name>
    <dbReference type="NCBI Taxonomy" id="144530"/>
    <lineage>
        <taxon>Eukaryota</taxon>
        <taxon>Fungi</taxon>
        <taxon>Fungi incertae sedis</taxon>
        <taxon>Mucoromycota</taxon>
        <taxon>Glomeromycotina</taxon>
        <taxon>Glomeromycetes</taxon>
        <taxon>Archaeosporales</taxon>
        <taxon>Ambisporaceae</taxon>
        <taxon>Ambispora</taxon>
    </lineage>
</organism>
<dbReference type="GO" id="GO:0031146">
    <property type="term" value="P:SCF-dependent proteasomal ubiquitin-dependent protein catabolic process"/>
    <property type="evidence" value="ECO:0007669"/>
    <property type="project" value="TreeGrafter"/>
</dbReference>
<dbReference type="InterPro" id="IPR032675">
    <property type="entry name" value="LRR_dom_sf"/>
</dbReference>
<dbReference type="Pfam" id="PF12937">
    <property type="entry name" value="F-box-like"/>
    <property type="match status" value="1"/>
</dbReference>
<dbReference type="OrthoDB" id="2336742at2759"/>